<keyword evidence="9" id="KW-0812">Transmembrane</keyword>
<evidence type="ECO:0000256" key="1">
    <source>
        <dbReference type="ARBA" id="ARBA00011982"/>
    </source>
</evidence>
<dbReference type="InterPro" id="IPR045344">
    <property type="entry name" value="C-JID"/>
</dbReference>
<dbReference type="GO" id="GO:0043531">
    <property type="term" value="F:ADP binding"/>
    <property type="evidence" value="ECO:0007669"/>
    <property type="project" value="InterPro"/>
</dbReference>
<dbReference type="Pfam" id="PF07725">
    <property type="entry name" value="LRR_3"/>
    <property type="match status" value="1"/>
</dbReference>
<dbReference type="SMART" id="SM00255">
    <property type="entry name" value="TIR"/>
    <property type="match status" value="1"/>
</dbReference>
<accession>A0A6J0KPN4</accession>
<feature type="domain" description="TIR" evidence="10">
    <location>
        <begin position="63"/>
        <end position="227"/>
    </location>
</feature>
<evidence type="ECO:0000256" key="9">
    <source>
        <dbReference type="SAM" id="Phobius"/>
    </source>
</evidence>
<dbReference type="PRINTS" id="PR00364">
    <property type="entry name" value="DISEASERSIST"/>
</dbReference>
<dbReference type="InterPro" id="IPR027417">
    <property type="entry name" value="P-loop_NTPase"/>
</dbReference>
<evidence type="ECO:0000256" key="2">
    <source>
        <dbReference type="ARBA" id="ARBA00022614"/>
    </source>
</evidence>
<dbReference type="InterPro" id="IPR035897">
    <property type="entry name" value="Toll_tir_struct_dom_sf"/>
</dbReference>
<keyword evidence="6" id="KW-0520">NAD</keyword>
<comment type="catalytic activity">
    <reaction evidence="7">
        <text>NAD(+) + H2O = ADP-D-ribose + nicotinamide + H(+)</text>
        <dbReference type="Rhea" id="RHEA:16301"/>
        <dbReference type="ChEBI" id="CHEBI:15377"/>
        <dbReference type="ChEBI" id="CHEBI:15378"/>
        <dbReference type="ChEBI" id="CHEBI:17154"/>
        <dbReference type="ChEBI" id="CHEBI:57540"/>
        <dbReference type="ChEBI" id="CHEBI:57967"/>
        <dbReference type="EC" id="3.2.2.6"/>
    </reaction>
    <physiologicalReaction direction="left-to-right" evidence="7">
        <dbReference type="Rhea" id="RHEA:16302"/>
    </physiologicalReaction>
</comment>
<dbReference type="Gene3D" id="1.10.8.430">
    <property type="entry name" value="Helical domain of apoptotic protease-activating factors"/>
    <property type="match status" value="1"/>
</dbReference>
<dbReference type="SUPFAM" id="SSF52058">
    <property type="entry name" value="L domain-like"/>
    <property type="match status" value="1"/>
</dbReference>
<dbReference type="Gene3D" id="3.40.50.10140">
    <property type="entry name" value="Toll/interleukin-1 receptor homology (TIR) domain"/>
    <property type="match status" value="1"/>
</dbReference>
<keyword evidence="11" id="KW-1185">Reference proteome</keyword>
<dbReference type="GO" id="GO:0006952">
    <property type="term" value="P:defense response"/>
    <property type="evidence" value="ECO:0007669"/>
    <property type="project" value="UniProtKB-KW"/>
</dbReference>
<dbReference type="PANTHER" id="PTHR11017">
    <property type="entry name" value="LEUCINE-RICH REPEAT-CONTAINING PROTEIN"/>
    <property type="match status" value="1"/>
</dbReference>
<evidence type="ECO:0000256" key="5">
    <source>
        <dbReference type="ARBA" id="ARBA00022821"/>
    </source>
</evidence>
<dbReference type="InterPro" id="IPR011713">
    <property type="entry name" value="Leu-rich_rpt_3"/>
</dbReference>
<dbReference type="Pfam" id="PF01582">
    <property type="entry name" value="TIR"/>
    <property type="match status" value="1"/>
</dbReference>
<dbReference type="FunFam" id="1.10.8.430:FF:000002">
    <property type="entry name" value="Disease resistance protein (TIR-NBS-LRR class)"/>
    <property type="match status" value="1"/>
</dbReference>
<evidence type="ECO:0000256" key="3">
    <source>
        <dbReference type="ARBA" id="ARBA00022737"/>
    </source>
</evidence>
<evidence type="ECO:0000256" key="6">
    <source>
        <dbReference type="ARBA" id="ARBA00023027"/>
    </source>
</evidence>
<dbReference type="Proteomes" id="UP000504610">
    <property type="component" value="Chromosome 8"/>
</dbReference>
<dbReference type="FunFam" id="3.40.50.10140:FF:000007">
    <property type="entry name" value="Disease resistance protein (TIR-NBS-LRR class)"/>
    <property type="match status" value="1"/>
</dbReference>
<dbReference type="InterPro" id="IPR044974">
    <property type="entry name" value="Disease_R_plants"/>
</dbReference>
<dbReference type="PROSITE" id="PS50104">
    <property type="entry name" value="TIR"/>
    <property type="match status" value="1"/>
</dbReference>
<reference evidence="11" key="1">
    <citation type="journal article" date="2019" name="Database">
        <title>The radish genome database (RadishGD): an integrated information resource for radish genomics.</title>
        <authorList>
            <person name="Yu H.J."/>
            <person name="Baek S."/>
            <person name="Lee Y.J."/>
            <person name="Cho A."/>
            <person name="Mun J.H."/>
        </authorList>
    </citation>
    <scope>NUCLEOTIDE SEQUENCE [LARGE SCALE GENOMIC DNA]</scope>
    <source>
        <strain evidence="11">cv. WK10039</strain>
    </source>
</reference>
<dbReference type="Pfam" id="PF20160">
    <property type="entry name" value="C-JID"/>
    <property type="match status" value="1"/>
</dbReference>
<feature type="region of interest" description="Disordered" evidence="8">
    <location>
        <begin position="35"/>
        <end position="61"/>
    </location>
</feature>
<dbReference type="InterPro" id="IPR042197">
    <property type="entry name" value="Apaf_helical"/>
</dbReference>
<sequence length="1036" mass="117321">MDSYLSLTNLAAAAISFYALFGSIFFTRKSSTSHHHENNKTLPSSSLTLLAPTSSSSSSPPNCKHHVFPSFHGADVRTNFLSHVVKELKSKGIDLFIDNDIQRSKSIGPELVEAIRGSRIAIVLLSKNYASSTWCLNELVEIIKCRDELGQTVMSLFYQVDPTDVKKQTGDFGKVFKKTCRGKTEEDIRRWKRALTEVAQIAGYHSSSGKNEAEMIEDIATDVSNNLNLSAPCTDFDGLVGMESKMTEMRSLLQLDSDEVRIVGILGPSGIGKTTIARSLFSRHSQDFQLSVFIDNIKRNYAVPTCSDDYSVKLNLQKHFMSQLTNETDIKNFSHLGVIKDRLKDKKVLVVLDDVDRSVQLEAMAKETSWFGPGSRIIITTQDRKVLKASGIEHIHKVDLPSHDEALQMFCMYAFDQKYPKDGFQELAWKVRDLVGRLPLGLKVMGSYFRGMSEQDWIEALPRLRTHLDRDREISSILKFSYDALHDEDKSLFLHIACFFNNEPVDIVGGCLAKCFLDVIQGICVLVEKSLISIEEERIEMSKLLVQLGRQIVQNEFVSEPGKRRFLNDASDIGEVLNDDDNAGKSSVIGINLDEGDEITWTSERAFERLCNLQFLRILGKCVNPQSMNYLSHKLRVLIWRNFKMTCFPSSFNPKFLVKLEMHSSKLVKFWEGIKPLNNLKWMDMTDSRKLEELPDLSTATNLHDLNLSDCERLVELPSSIGSAENLHQLNFHNCMNLVKLPSSIGNAVNLRNLNLEYCSRLVELPSSIWNLVNLKLLNLAYCSSLVELPSCIDRSDVLQSDHHESSTDIQELVDPWIGRISHLSTLLLRGMEKLVSLPPLPESVLDLYAEECESLERLDCSFRNPDISLFFINCCKLNQEARDLIIRSGKFSVFPAEEVPPCFTYRSYGSSVTVKLNQMHVGKSTKFKVGVICDIDVNEFGETKQEDILCRVKSGEKAITDYYRPGRRVYPGHLYKYEIEVETEHVASSTELVFEFEIDYANDCGEDVTWEIKSCGILQLLDVPLLSFRDGDEDF</sequence>
<dbReference type="InterPro" id="IPR036390">
    <property type="entry name" value="WH_DNA-bd_sf"/>
</dbReference>
<evidence type="ECO:0000259" key="10">
    <source>
        <dbReference type="PROSITE" id="PS50104"/>
    </source>
</evidence>
<dbReference type="EC" id="3.2.2.6" evidence="1"/>
<dbReference type="Pfam" id="PF23282">
    <property type="entry name" value="WHD_ROQ1"/>
    <property type="match status" value="1"/>
</dbReference>
<keyword evidence="9" id="KW-0472">Membrane</keyword>
<dbReference type="Gene3D" id="3.80.10.10">
    <property type="entry name" value="Ribonuclease Inhibitor"/>
    <property type="match status" value="1"/>
</dbReference>
<dbReference type="InterPro" id="IPR003593">
    <property type="entry name" value="AAA+_ATPase"/>
</dbReference>
<dbReference type="KEGG" id="rsz:108820541"/>
<dbReference type="SUPFAM" id="SSF52200">
    <property type="entry name" value="Toll/Interleukin receptor TIR domain"/>
    <property type="match status" value="1"/>
</dbReference>
<evidence type="ECO:0000313" key="11">
    <source>
        <dbReference type="Proteomes" id="UP000504610"/>
    </source>
</evidence>
<dbReference type="AlphaFoldDB" id="A0A6J0KPN4"/>
<dbReference type="InterPro" id="IPR002182">
    <property type="entry name" value="NB-ARC"/>
</dbReference>
<dbReference type="FunFam" id="3.40.50.300:FF:001002">
    <property type="entry name" value="Disease resistance protein (TIR-NBS-LRR class)"/>
    <property type="match status" value="1"/>
</dbReference>
<name>A0A6J0KPN4_RAPSA</name>
<evidence type="ECO:0000256" key="7">
    <source>
        <dbReference type="ARBA" id="ARBA00047304"/>
    </source>
</evidence>
<proteinExistence type="predicted"/>
<dbReference type="GO" id="GO:0061809">
    <property type="term" value="F:NAD+ nucleosidase activity, cyclic ADP-ribose generating"/>
    <property type="evidence" value="ECO:0007669"/>
    <property type="project" value="UniProtKB-EC"/>
</dbReference>
<feature type="compositionally biased region" description="Low complexity" evidence="8">
    <location>
        <begin position="41"/>
        <end position="61"/>
    </location>
</feature>
<dbReference type="GO" id="GO:0007165">
    <property type="term" value="P:signal transduction"/>
    <property type="evidence" value="ECO:0007669"/>
    <property type="project" value="InterPro"/>
</dbReference>
<dbReference type="Gene3D" id="3.40.50.300">
    <property type="entry name" value="P-loop containing nucleotide triphosphate hydrolases"/>
    <property type="match status" value="1"/>
</dbReference>
<dbReference type="RefSeq" id="XP_018448999.1">
    <property type="nucleotide sequence ID" value="XM_018593497.2"/>
</dbReference>
<reference evidence="12" key="2">
    <citation type="submission" date="2025-08" db="UniProtKB">
        <authorList>
            <consortium name="RefSeq"/>
        </authorList>
    </citation>
    <scope>IDENTIFICATION</scope>
    <source>
        <tissue evidence="12">Leaf</tissue>
    </source>
</reference>
<evidence type="ECO:0000313" key="12">
    <source>
        <dbReference type="RefSeq" id="XP_018448999.1"/>
    </source>
</evidence>
<dbReference type="InterPro" id="IPR032675">
    <property type="entry name" value="LRR_dom_sf"/>
</dbReference>
<keyword evidence="3" id="KW-0677">Repeat</keyword>
<dbReference type="InterPro" id="IPR000157">
    <property type="entry name" value="TIR_dom"/>
</dbReference>
<dbReference type="InterPro" id="IPR058192">
    <property type="entry name" value="WHD_ROQ1-like"/>
</dbReference>
<evidence type="ECO:0000256" key="4">
    <source>
        <dbReference type="ARBA" id="ARBA00022801"/>
    </source>
</evidence>
<organism evidence="11 12">
    <name type="scientific">Raphanus sativus</name>
    <name type="common">Radish</name>
    <name type="synonym">Raphanus raphanistrum var. sativus</name>
    <dbReference type="NCBI Taxonomy" id="3726"/>
    <lineage>
        <taxon>Eukaryota</taxon>
        <taxon>Viridiplantae</taxon>
        <taxon>Streptophyta</taxon>
        <taxon>Embryophyta</taxon>
        <taxon>Tracheophyta</taxon>
        <taxon>Spermatophyta</taxon>
        <taxon>Magnoliopsida</taxon>
        <taxon>eudicotyledons</taxon>
        <taxon>Gunneridae</taxon>
        <taxon>Pentapetalae</taxon>
        <taxon>rosids</taxon>
        <taxon>malvids</taxon>
        <taxon>Brassicales</taxon>
        <taxon>Brassicaceae</taxon>
        <taxon>Brassiceae</taxon>
        <taxon>Raphanus</taxon>
    </lineage>
</organism>
<dbReference type="SUPFAM" id="SSF46785">
    <property type="entry name" value="Winged helix' DNA-binding domain"/>
    <property type="match status" value="1"/>
</dbReference>
<dbReference type="SMART" id="SM00382">
    <property type="entry name" value="AAA"/>
    <property type="match status" value="1"/>
</dbReference>
<keyword evidence="5" id="KW-0611">Plant defense</keyword>
<keyword evidence="9" id="KW-1133">Transmembrane helix</keyword>
<dbReference type="GeneID" id="108820541"/>
<gene>
    <name evidence="12" type="primary">LOC108820541</name>
</gene>
<dbReference type="PANTHER" id="PTHR11017:SF297">
    <property type="entry name" value="ADP-RIBOSYL CYCLASE_CYCLIC ADP-RIBOSE HYDROLASE"/>
    <property type="match status" value="1"/>
</dbReference>
<protein>
    <recommendedName>
        <fullName evidence="1">ADP-ribosyl cyclase/cyclic ADP-ribose hydrolase</fullName>
        <ecNumber evidence="1">3.2.2.6</ecNumber>
    </recommendedName>
</protein>
<keyword evidence="2" id="KW-0433">Leucine-rich repeat</keyword>
<feature type="transmembrane region" description="Helical" evidence="9">
    <location>
        <begin position="7"/>
        <end position="26"/>
    </location>
</feature>
<dbReference type="OrthoDB" id="1109224at2759"/>
<dbReference type="SUPFAM" id="SSF52540">
    <property type="entry name" value="P-loop containing nucleoside triphosphate hydrolases"/>
    <property type="match status" value="1"/>
</dbReference>
<evidence type="ECO:0000256" key="8">
    <source>
        <dbReference type="SAM" id="MobiDB-lite"/>
    </source>
</evidence>
<keyword evidence="4" id="KW-0378">Hydrolase</keyword>
<dbReference type="Pfam" id="PF00931">
    <property type="entry name" value="NB-ARC"/>
    <property type="match status" value="1"/>
</dbReference>